<dbReference type="PANTHER" id="PTHR11675:SF43">
    <property type="entry name" value="POLYPEPTIDE N-ACETYLGALACTOSAMINYLTRANSFERASE 1"/>
    <property type="match status" value="1"/>
</dbReference>
<dbReference type="PANTHER" id="PTHR11675">
    <property type="entry name" value="N-ACETYLGALACTOSAMINYLTRANSFERASE"/>
    <property type="match status" value="1"/>
</dbReference>
<reference evidence="2 3" key="1">
    <citation type="journal article" date="2023" name="Mol. Biol. Evol.">
        <title>Genomics of Secondarily Temperate Adaptation in the Only Non-Antarctic Icefish.</title>
        <authorList>
            <person name="Rivera-Colon A.G."/>
            <person name="Rayamajhi N."/>
            <person name="Minhas B.F."/>
            <person name="Madrigal G."/>
            <person name="Bilyk K.T."/>
            <person name="Yoon V."/>
            <person name="Hune M."/>
            <person name="Gregory S."/>
            <person name="Cheng C.H.C."/>
            <person name="Catchen J.M."/>
        </authorList>
    </citation>
    <scope>NUCLEOTIDE SEQUENCE [LARGE SCALE GENOMIC DNA]</scope>
    <source>
        <tissue evidence="2">White muscle</tissue>
    </source>
</reference>
<keyword evidence="3" id="KW-1185">Reference proteome</keyword>
<dbReference type="AlphaFoldDB" id="A0AAN8EGI2"/>
<evidence type="ECO:0000313" key="3">
    <source>
        <dbReference type="Proteomes" id="UP001331515"/>
    </source>
</evidence>
<comment type="caution">
    <text evidence="2">The sequence shown here is derived from an EMBL/GenBank/DDBJ whole genome shotgun (WGS) entry which is preliminary data.</text>
</comment>
<dbReference type="Proteomes" id="UP001331515">
    <property type="component" value="Unassembled WGS sequence"/>
</dbReference>
<dbReference type="EMBL" id="JAURVH010000751">
    <property type="protein sequence ID" value="KAK5936123.1"/>
    <property type="molecule type" value="Genomic_DNA"/>
</dbReference>
<evidence type="ECO:0000256" key="1">
    <source>
        <dbReference type="ARBA" id="ARBA00023157"/>
    </source>
</evidence>
<organism evidence="2 3">
    <name type="scientific">Champsocephalus gunnari</name>
    <name type="common">Mackerel icefish</name>
    <dbReference type="NCBI Taxonomy" id="52237"/>
    <lineage>
        <taxon>Eukaryota</taxon>
        <taxon>Metazoa</taxon>
        <taxon>Chordata</taxon>
        <taxon>Craniata</taxon>
        <taxon>Vertebrata</taxon>
        <taxon>Euteleostomi</taxon>
        <taxon>Actinopterygii</taxon>
        <taxon>Neopterygii</taxon>
        <taxon>Teleostei</taxon>
        <taxon>Neoteleostei</taxon>
        <taxon>Acanthomorphata</taxon>
        <taxon>Eupercaria</taxon>
        <taxon>Perciformes</taxon>
        <taxon>Notothenioidei</taxon>
        <taxon>Channichthyidae</taxon>
        <taxon>Champsocephalus</taxon>
    </lineage>
</organism>
<sequence length="101" mass="11349">MEIDIGNVTERKELRKRLNCKSFKWYLENVYPKLDPLDNVVAYGGMKNLDTNMCLDQAQCRETHPSPTIATTMDLRLLIFDQTESSTSAASSPTSTMTTGV</sequence>
<name>A0AAN8EGI2_CHAGU</name>
<keyword evidence="1" id="KW-1015">Disulfide bond</keyword>
<accession>A0AAN8EGI2</accession>
<protein>
    <submittedName>
        <fullName evidence="2">Uncharacterized protein</fullName>
    </submittedName>
</protein>
<dbReference type="GO" id="GO:0005794">
    <property type="term" value="C:Golgi apparatus"/>
    <property type="evidence" value="ECO:0007669"/>
    <property type="project" value="TreeGrafter"/>
</dbReference>
<evidence type="ECO:0000313" key="2">
    <source>
        <dbReference type="EMBL" id="KAK5936123.1"/>
    </source>
</evidence>
<gene>
    <name evidence="2" type="ORF">CgunFtcFv8_027900</name>
</gene>
<dbReference type="GO" id="GO:0006493">
    <property type="term" value="P:protein O-linked glycosylation"/>
    <property type="evidence" value="ECO:0007669"/>
    <property type="project" value="TreeGrafter"/>
</dbReference>
<dbReference type="GO" id="GO:0004653">
    <property type="term" value="F:polypeptide N-acetylgalactosaminyltransferase activity"/>
    <property type="evidence" value="ECO:0007669"/>
    <property type="project" value="TreeGrafter"/>
</dbReference>
<proteinExistence type="predicted"/>
<dbReference type="Gene3D" id="1.10.8.460">
    <property type="entry name" value="ppGaNTase-T1 linker domain-like"/>
    <property type="match status" value="1"/>
</dbReference>